<dbReference type="Proteomes" id="UP001204851">
    <property type="component" value="Unassembled WGS sequence"/>
</dbReference>
<protein>
    <submittedName>
        <fullName evidence="2">NAD(P)-binding domain-containing protein</fullName>
    </submittedName>
</protein>
<gene>
    <name evidence="2" type="ORF">M0L44_14850</name>
</gene>
<name>A0ABT1BQA2_9BURK</name>
<comment type="caution">
    <text evidence="2">The sequence shown here is derived from an EMBL/GenBank/DDBJ whole genome shotgun (WGS) entry which is preliminary data.</text>
</comment>
<feature type="domain" description="Pyrroline-5-carboxylate reductase catalytic N-terminal" evidence="1">
    <location>
        <begin position="2"/>
        <end position="90"/>
    </location>
</feature>
<reference evidence="2 3" key="1">
    <citation type="submission" date="2022-06" db="EMBL/GenBank/DDBJ databases">
        <title>Ideonella sp. NS12-5 Genome sequencing and assembly.</title>
        <authorList>
            <person name="Jung Y."/>
        </authorList>
    </citation>
    <scope>NUCLEOTIDE SEQUENCE [LARGE SCALE GENOMIC DNA]</scope>
    <source>
        <strain evidence="2 3">NS12-5</strain>
    </source>
</reference>
<proteinExistence type="predicted"/>
<dbReference type="EMBL" id="JAMXMC010000008">
    <property type="protein sequence ID" value="MCO5977984.1"/>
    <property type="molecule type" value="Genomic_DNA"/>
</dbReference>
<keyword evidence="3" id="KW-1185">Reference proteome</keyword>
<evidence type="ECO:0000313" key="3">
    <source>
        <dbReference type="Proteomes" id="UP001204851"/>
    </source>
</evidence>
<evidence type="ECO:0000259" key="1">
    <source>
        <dbReference type="Pfam" id="PF03807"/>
    </source>
</evidence>
<dbReference type="SUPFAM" id="SSF51735">
    <property type="entry name" value="NAD(P)-binding Rossmann-fold domains"/>
    <property type="match status" value="1"/>
</dbReference>
<dbReference type="Pfam" id="PF03807">
    <property type="entry name" value="F420_oxidored"/>
    <property type="match status" value="1"/>
</dbReference>
<dbReference type="InterPro" id="IPR036291">
    <property type="entry name" value="NAD(P)-bd_dom_sf"/>
</dbReference>
<organism evidence="2 3">
    <name type="scientific">Ideonella oryzae</name>
    <dbReference type="NCBI Taxonomy" id="2937441"/>
    <lineage>
        <taxon>Bacteria</taxon>
        <taxon>Pseudomonadati</taxon>
        <taxon>Pseudomonadota</taxon>
        <taxon>Betaproteobacteria</taxon>
        <taxon>Burkholderiales</taxon>
        <taxon>Sphaerotilaceae</taxon>
        <taxon>Ideonella</taxon>
    </lineage>
</organism>
<evidence type="ECO:0000313" key="2">
    <source>
        <dbReference type="EMBL" id="MCO5977984.1"/>
    </source>
</evidence>
<dbReference type="InterPro" id="IPR028939">
    <property type="entry name" value="P5C_Rdtase_cat_N"/>
</dbReference>
<sequence>MKVGIIGAIDVVRVLARRLAMDGHEVHVAGLNGTEPMDDLHWVGAQMSDARQAVYEAKVVIFALPLSMMSDIPVGLFDQIPPEATVIDLSEFLQNFM</sequence>
<dbReference type="Gene3D" id="3.40.50.720">
    <property type="entry name" value="NAD(P)-binding Rossmann-like Domain"/>
    <property type="match status" value="1"/>
</dbReference>
<accession>A0ABT1BQA2</accession>
<dbReference type="RefSeq" id="WP_252770597.1">
    <property type="nucleotide sequence ID" value="NZ_JAMXMC010000008.1"/>
</dbReference>